<sequence length="113" mass="13285">MKKIYSTAQQEYLNAKNAFEEISKVLEKKIQTITVIREIQQPEMEKLVVETGFHQAFEKLTEAETNLINWSHEAIKQEQTYKDNVSHFENMYANLHRNAEARTTVIQLAMKLK</sequence>
<accession>A0ABW5PLI8</accession>
<dbReference type="RefSeq" id="WP_377607501.1">
    <property type="nucleotide sequence ID" value="NZ_JBHUME010000019.1"/>
</dbReference>
<dbReference type="Proteomes" id="UP001597541">
    <property type="component" value="Unassembled WGS sequence"/>
</dbReference>
<keyword evidence="2" id="KW-1185">Reference proteome</keyword>
<evidence type="ECO:0000313" key="2">
    <source>
        <dbReference type="Proteomes" id="UP001597541"/>
    </source>
</evidence>
<proteinExistence type="predicted"/>
<protein>
    <recommendedName>
        <fullName evidence="3">DUF5082 domain-containing protein</fullName>
    </recommendedName>
</protein>
<evidence type="ECO:0008006" key="3">
    <source>
        <dbReference type="Google" id="ProtNLM"/>
    </source>
</evidence>
<name>A0ABW5PLI8_9BACL</name>
<comment type="caution">
    <text evidence="1">The sequence shown here is derived from an EMBL/GenBank/DDBJ whole genome shotgun (WGS) entry which is preliminary data.</text>
</comment>
<dbReference type="EMBL" id="JBHUME010000019">
    <property type="protein sequence ID" value="MFD2615538.1"/>
    <property type="molecule type" value="Genomic_DNA"/>
</dbReference>
<gene>
    <name evidence="1" type="ORF">ACFSUF_24325</name>
</gene>
<reference evidence="2" key="1">
    <citation type="journal article" date="2019" name="Int. J. Syst. Evol. Microbiol.">
        <title>The Global Catalogue of Microorganisms (GCM) 10K type strain sequencing project: providing services to taxonomists for standard genome sequencing and annotation.</title>
        <authorList>
            <consortium name="The Broad Institute Genomics Platform"/>
            <consortium name="The Broad Institute Genome Sequencing Center for Infectious Disease"/>
            <person name="Wu L."/>
            <person name="Ma J."/>
        </authorList>
    </citation>
    <scope>NUCLEOTIDE SEQUENCE [LARGE SCALE GENOMIC DNA]</scope>
    <source>
        <strain evidence="2">KCTC 3950</strain>
    </source>
</reference>
<organism evidence="1 2">
    <name type="scientific">Paenibacillus gansuensis</name>
    <dbReference type="NCBI Taxonomy" id="306542"/>
    <lineage>
        <taxon>Bacteria</taxon>
        <taxon>Bacillati</taxon>
        <taxon>Bacillota</taxon>
        <taxon>Bacilli</taxon>
        <taxon>Bacillales</taxon>
        <taxon>Paenibacillaceae</taxon>
        <taxon>Paenibacillus</taxon>
    </lineage>
</organism>
<evidence type="ECO:0000313" key="1">
    <source>
        <dbReference type="EMBL" id="MFD2615538.1"/>
    </source>
</evidence>